<dbReference type="EMBL" id="SOSA01000002">
    <property type="protein sequence ID" value="THD00424.1"/>
    <property type="molecule type" value="Genomic_DNA"/>
</dbReference>
<name>A0A4S3JYE0_9EURO</name>
<organism evidence="1 2">
    <name type="scientific">Aspergillus tanneri</name>
    <dbReference type="NCBI Taxonomy" id="1220188"/>
    <lineage>
        <taxon>Eukaryota</taxon>
        <taxon>Fungi</taxon>
        <taxon>Dikarya</taxon>
        <taxon>Ascomycota</taxon>
        <taxon>Pezizomycotina</taxon>
        <taxon>Eurotiomycetes</taxon>
        <taxon>Eurotiomycetidae</taxon>
        <taxon>Eurotiales</taxon>
        <taxon>Aspergillaceae</taxon>
        <taxon>Aspergillus</taxon>
        <taxon>Aspergillus subgen. Circumdati</taxon>
    </lineage>
</organism>
<sequence length="26" mass="3097">MLVLQFTQRSNTRESIIYAEPTKSPW</sequence>
<protein>
    <submittedName>
        <fullName evidence="1">Uncharacterized protein</fullName>
    </submittedName>
</protein>
<dbReference type="AlphaFoldDB" id="A0A4S3JYE0"/>
<accession>A0A4S3JYE0</accession>
<dbReference type="VEuPathDB" id="FungiDB:EYZ11_000151"/>
<reference evidence="1 2" key="1">
    <citation type="submission" date="2019-03" db="EMBL/GenBank/DDBJ databases">
        <title>The genome sequence of a newly discovered highly antifungal drug resistant Aspergillus species, Aspergillus tanneri NIH 1004.</title>
        <authorList>
            <person name="Mounaud S."/>
            <person name="Singh I."/>
            <person name="Joardar V."/>
            <person name="Pakala S."/>
            <person name="Pakala S."/>
            <person name="Venepally P."/>
            <person name="Hoover J."/>
            <person name="Nierman W."/>
            <person name="Chung J."/>
            <person name="Losada L."/>
        </authorList>
    </citation>
    <scope>NUCLEOTIDE SEQUENCE [LARGE SCALE GENOMIC DNA]</scope>
    <source>
        <strain evidence="1 2">NIH1004</strain>
    </source>
</reference>
<keyword evidence="2" id="KW-1185">Reference proteome</keyword>
<gene>
    <name evidence="1" type="ORF">EYZ11_000151</name>
</gene>
<comment type="caution">
    <text evidence="1">The sequence shown here is derived from an EMBL/GenBank/DDBJ whole genome shotgun (WGS) entry which is preliminary data.</text>
</comment>
<evidence type="ECO:0000313" key="2">
    <source>
        <dbReference type="Proteomes" id="UP000308092"/>
    </source>
</evidence>
<proteinExistence type="predicted"/>
<dbReference type="Proteomes" id="UP000308092">
    <property type="component" value="Unassembled WGS sequence"/>
</dbReference>
<evidence type="ECO:0000313" key="1">
    <source>
        <dbReference type="EMBL" id="THD00424.1"/>
    </source>
</evidence>